<dbReference type="Proteomes" id="UP000230002">
    <property type="component" value="Unassembled WGS sequence"/>
</dbReference>
<dbReference type="EMBL" id="AYKW01000001">
    <property type="protein sequence ID" value="PIL37761.1"/>
    <property type="molecule type" value="Genomic_DNA"/>
</dbReference>
<keyword evidence="1" id="KW-0863">Zinc-finger</keyword>
<name>A0A2G8SVH1_9APHY</name>
<dbReference type="InterPro" id="IPR013087">
    <property type="entry name" value="Znf_C2H2_type"/>
</dbReference>
<dbReference type="OrthoDB" id="2747587at2759"/>
<evidence type="ECO:0000313" key="4">
    <source>
        <dbReference type="Proteomes" id="UP000230002"/>
    </source>
</evidence>
<dbReference type="AlphaFoldDB" id="A0A2G8SVH1"/>
<gene>
    <name evidence="3" type="ORF">GSI_01455</name>
</gene>
<keyword evidence="1" id="KW-0862">Zinc</keyword>
<dbReference type="PROSITE" id="PS00028">
    <property type="entry name" value="ZINC_FINGER_C2H2_1"/>
    <property type="match status" value="1"/>
</dbReference>
<keyword evidence="1" id="KW-0479">Metal-binding</keyword>
<feature type="domain" description="C2H2-type" evidence="2">
    <location>
        <begin position="3"/>
        <end position="31"/>
    </location>
</feature>
<dbReference type="Pfam" id="PF18759">
    <property type="entry name" value="Plavaka"/>
    <property type="match status" value="1"/>
</dbReference>
<dbReference type="PROSITE" id="PS50157">
    <property type="entry name" value="ZINC_FINGER_C2H2_2"/>
    <property type="match status" value="1"/>
</dbReference>
<proteinExistence type="predicted"/>
<dbReference type="GO" id="GO:0008270">
    <property type="term" value="F:zinc ion binding"/>
    <property type="evidence" value="ECO:0007669"/>
    <property type="project" value="UniProtKB-KW"/>
</dbReference>
<reference evidence="3 4" key="1">
    <citation type="journal article" date="2015" name="Sci. Rep.">
        <title>Chromosome-level genome map provides insights into diverse defense mechanisms in the medicinal fungus Ganoderma sinense.</title>
        <authorList>
            <person name="Zhu Y."/>
            <person name="Xu J."/>
            <person name="Sun C."/>
            <person name="Zhou S."/>
            <person name="Xu H."/>
            <person name="Nelson D.R."/>
            <person name="Qian J."/>
            <person name="Song J."/>
            <person name="Luo H."/>
            <person name="Xiang L."/>
            <person name="Li Y."/>
            <person name="Xu Z."/>
            <person name="Ji A."/>
            <person name="Wang L."/>
            <person name="Lu S."/>
            <person name="Hayward A."/>
            <person name="Sun W."/>
            <person name="Li X."/>
            <person name="Schwartz D.C."/>
            <person name="Wang Y."/>
            <person name="Chen S."/>
        </authorList>
    </citation>
    <scope>NUCLEOTIDE SEQUENCE [LARGE SCALE GENOMIC DNA]</scope>
    <source>
        <strain evidence="3 4">ZZ0214-1</strain>
    </source>
</reference>
<organism evidence="3 4">
    <name type="scientific">Ganoderma sinense ZZ0214-1</name>
    <dbReference type="NCBI Taxonomy" id="1077348"/>
    <lineage>
        <taxon>Eukaryota</taxon>
        <taxon>Fungi</taxon>
        <taxon>Dikarya</taxon>
        <taxon>Basidiomycota</taxon>
        <taxon>Agaricomycotina</taxon>
        <taxon>Agaricomycetes</taxon>
        <taxon>Polyporales</taxon>
        <taxon>Polyporaceae</taxon>
        <taxon>Ganoderma</taxon>
    </lineage>
</organism>
<dbReference type="STRING" id="1077348.A0A2G8SVH1"/>
<comment type="caution">
    <text evidence="3">The sequence shown here is derived from an EMBL/GenBank/DDBJ whole genome shotgun (WGS) entry which is preliminary data.</text>
</comment>
<accession>A0A2G8SVH1</accession>
<dbReference type="InterPro" id="IPR041078">
    <property type="entry name" value="Plavaka"/>
</dbReference>
<evidence type="ECO:0000313" key="3">
    <source>
        <dbReference type="EMBL" id="PIL37761.1"/>
    </source>
</evidence>
<sequence length="897" mass="102441">MTRSCNLCHRTFDTERRYDSHNINIHKFPKPPAPPSTFIRHPSLTALPCDEDGDFLPPGTPPPPRDDSHDWWPFEDRPQFEFAHWHFEEVKTSRRKINQLLRILAAQKAAETGNPNASMFFKDADDIEEHIDAIPYGEIPWRAFEMRYTGPITPHTPAWKLQTYTVYTRDPLRVAESMASSADFHRTWDYSPFEEYIGQNCRRFSHFMSGHWAFKKANKLSEDPAMHGAMLVPVIFGADKTTVSVVAGHQAFHPLYMSLGNIHNEMRRAHRDAVIPLAFLAIPKRGRDKDSNEFRLFSKELYHRALAQILSPLRPAMIAPHIMRCPDGHFRRAIFELGPFIADYPEQVCLAGIVQGWCPKCLAFPDNLENPGKPRFREHTECLVETFTPRVLWDVFGVVADVQPFTNHFPRADIHELITPDLLHQLIKGTFKEHLVEWVMEYIRLTAESEDAANRIIEEIDRRIAAAPPFPGLRHFHHGRNFSQWTGQDSKCLMKVYISAITGLVPPKMVQCLTVFLDFCYDARRSSHDTFSLDAMQEALDFFHELSIRLFGSLNGLCSSITESKHIVAVKETWRRSNRRGPIGQMLQTIARQSQMSTALIEFGRRGMLQNDVLTAARIELGDDNTEDLQQQKEDVFLGALLDAQDNDGDRDKTRRLNSLADELHEPNLREMIARFVHVLRYPGVDLPPDATLDDMPHIPARERISLHPSASVVYYAPSDICGPAGMHPASPYWLFEHLHVFGHLYFKISPMHFGCNTLETPHHLFVECPHFAAMREESGAAVTRETSSLLDAAETPLPRDVILRTARALFIDDPRIWPQSSSRYFLGMVPAIPRLPSETGAHLPSTRLLARVAALWHSTSIRLTARIWGSYKRATYPFPVRITPTLSLPPHLAHLL</sequence>
<evidence type="ECO:0000259" key="2">
    <source>
        <dbReference type="PROSITE" id="PS50157"/>
    </source>
</evidence>
<keyword evidence="4" id="KW-1185">Reference proteome</keyword>
<protein>
    <submittedName>
        <fullName evidence="3">Transcription factor</fullName>
    </submittedName>
</protein>
<evidence type="ECO:0000256" key="1">
    <source>
        <dbReference type="PROSITE-ProRule" id="PRU00042"/>
    </source>
</evidence>